<evidence type="ECO:0000313" key="2">
    <source>
        <dbReference type="Proteomes" id="UP000527143"/>
    </source>
</evidence>
<keyword evidence="2" id="KW-1185">Reference proteome</keyword>
<gene>
    <name evidence="1" type="ORF">FHT02_001552</name>
</gene>
<sequence length="130" mass="14330">MFLTALALSLTPAPCRTYDAALPPQLRGWPRAGRTLDTGHAVTLNAGRDHSLATTVRIRKAGTFGVALDQSGWIDVARGRGKPLRFSSEAHGPRCSTIQKIVRYRLQPGTYRVSVSRLKGTRARLMLVRY</sequence>
<comment type="caution">
    <text evidence="1">The sequence shown here is derived from an EMBL/GenBank/DDBJ whole genome shotgun (WGS) entry which is preliminary data.</text>
</comment>
<evidence type="ECO:0008006" key="3">
    <source>
        <dbReference type="Google" id="ProtNLM"/>
    </source>
</evidence>
<evidence type="ECO:0000313" key="1">
    <source>
        <dbReference type="EMBL" id="MBB5710324.1"/>
    </source>
</evidence>
<dbReference type="AlphaFoldDB" id="A0A840YBV2"/>
<dbReference type="RefSeq" id="WP_184086122.1">
    <property type="nucleotide sequence ID" value="NZ_JACIJF010000003.1"/>
</dbReference>
<accession>A0A840YBV2</accession>
<reference evidence="1 2" key="1">
    <citation type="submission" date="2020-08" db="EMBL/GenBank/DDBJ databases">
        <title>Genomic Encyclopedia of Type Strains, Phase IV (KMG-IV): sequencing the most valuable type-strain genomes for metagenomic binning, comparative biology and taxonomic classification.</title>
        <authorList>
            <person name="Goeker M."/>
        </authorList>
    </citation>
    <scope>NUCLEOTIDE SEQUENCE [LARGE SCALE GENOMIC DNA]</scope>
    <source>
        <strain evidence="1 2">DSM 26736</strain>
    </source>
</reference>
<organism evidence="1 2">
    <name type="scientific">Sphingomonas xinjiangensis</name>
    <dbReference type="NCBI Taxonomy" id="643568"/>
    <lineage>
        <taxon>Bacteria</taxon>
        <taxon>Pseudomonadati</taxon>
        <taxon>Pseudomonadota</taxon>
        <taxon>Alphaproteobacteria</taxon>
        <taxon>Sphingomonadales</taxon>
        <taxon>Sphingomonadaceae</taxon>
        <taxon>Sphingomonas</taxon>
    </lineage>
</organism>
<name>A0A840YBV2_9SPHN</name>
<proteinExistence type="predicted"/>
<dbReference type="Proteomes" id="UP000527143">
    <property type="component" value="Unassembled WGS sequence"/>
</dbReference>
<protein>
    <recommendedName>
        <fullName evidence="3">Homogentisate 1,2-dioxygenase</fullName>
    </recommendedName>
</protein>
<dbReference type="EMBL" id="JACIJF010000003">
    <property type="protein sequence ID" value="MBB5710324.1"/>
    <property type="molecule type" value="Genomic_DNA"/>
</dbReference>